<feature type="domain" description="Response regulatory" evidence="3">
    <location>
        <begin position="10"/>
        <end position="126"/>
    </location>
</feature>
<dbReference type="PROSITE" id="PS50110">
    <property type="entry name" value="RESPONSE_REGULATORY"/>
    <property type="match status" value="1"/>
</dbReference>
<dbReference type="Gene3D" id="3.40.50.2300">
    <property type="match status" value="1"/>
</dbReference>
<keyword evidence="1" id="KW-0597">Phosphoprotein</keyword>
<dbReference type="Pfam" id="PF00563">
    <property type="entry name" value="EAL"/>
    <property type="match status" value="1"/>
</dbReference>
<dbReference type="SMART" id="SM00267">
    <property type="entry name" value="GGDEF"/>
    <property type="match status" value="1"/>
</dbReference>
<dbReference type="PANTHER" id="PTHR44757">
    <property type="entry name" value="DIGUANYLATE CYCLASE DGCP"/>
    <property type="match status" value="1"/>
</dbReference>
<dbReference type="InterPro" id="IPR043128">
    <property type="entry name" value="Rev_trsase/Diguanyl_cyclase"/>
</dbReference>
<evidence type="ECO:0000256" key="2">
    <source>
        <dbReference type="SAM" id="Coils"/>
    </source>
</evidence>
<dbReference type="Gene3D" id="3.20.20.450">
    <property type="entry name" value="EAL domain"/>
    <property type="match status" value="1"/>
</dbReference>
<evidence type="ECO:0000259" key="4">
    <source>
        <dbReference type="PROSITE" id="PS50883"/>
    </source>
</evidence>
<feature type="modified residue" description="4-aspartylphosphate" evidence="1">
    <location>
        <position position="59"/>
    </location>
</feature>
<dbReference type="SUPFAM" id="SSF55073">
    <property type="entry name" value="Nucleotide cyclase"/>
    <property type="match status" value="1"/>
</dbReference>
<sequence length="665" mass="75244">MNAISTTTQSILIVDDDPANLEVLSNLLERYGYEVLVARDGESAIERAQYAPPALICLDVMMPGIDGFETCRRLKDNSATAAIPIIFMTALSDIEHQVLGLELGAVDYIPKPFYEDVVLSRVQLHLELRSLTDSLTSQNQQLEKLVDDRTHELQETINQLQTTQQELEKREQQLAYDALHDSLTGLTNRVWLMNRLNHLINDSEHASEFAVLFLDLDRFKVINDSLGHLAGDALLKAVAQRLLDAVEHTSQNWDVINHDCFNPGLRTVSRLGGDEFVILLENVSDLEEVLKITRRVQKQFSLPFYLSQNYEVFTNASIGIALKKSNYSNYEDILRDADIAMYQAKHEGRGRYAIFNPTMQARAQLRLELENELRHAVEHGIVLQQDWENFESITRDVINEFKLCYQPLICLKTGTIQGFEALLRWHHPQKGLISPVSFIPISEEIGLIHQLGSWVFLESCRQLSHWRSQFPDLKDLSLNVNLSTIQLMQPQLVEFIETTLKRVQLPKGCIKLEITETCLLQSNAQVFDILRQLQELGLSLCIDDFGTEYSSLSRLHEFPVDTLKIDKAFVARLQEKSNGIADNGNEIVHTIITLAHALGMDAVAEGVETPMQLALIRAMGCELAQGYLFSPPLPPEEAVSFLVTPERFTDWMPPVVNHSKSSSTT</sequence>
<dbReference type="NCBIfam" id="TIGR00254">
    <property type="entry name" value="GGDEF"/>
    <property type="match status" value="1"/>
</dbReference>
<reference evidence="6" key="1">
    <citation type="submission" date="2022-06" db="EMBL/GenBank/DDBJ databases">
        <title>Genome sequence of Phormidium yuhuli AB48 isolated from an industrial photobioreactor environment.</title>
        <authorList>
            <person name="Qiu Y."/>
            <person name="Noonan A.J.C."/>
            <person name="Dofher K."/>
            <person name="Koch M."/>
            <person name="Kieft B."/>
            <person name="Lin X."/>
            <person name="Ziels R.M."/>
            <person name="Hallam S.J."/>
        </authorList>
    </citation>
    <scope>NUCLEOTIDE SEQUENCE</scope>
    <source>
        <strain evidence="6">AB48</strain>
    </source>
</reference>
<dbReference type="SUPFAM" id="SSF52172">
    <property type="entry name" value="CheY-like"/>
    <property type="match status" value="1"/>
</dbReference>
<dbReference type="Proteomes" id="UP001056708">
    <property type="component" value="Chromosome"/>
</dbReference>
<feature type="domain" description="EAL" evidence="4">
    <location>
        <begin position="382"/>
        <end position="646"/>
    </location>
</feature>
<feature type="domain" description="GGDEF" evidence="5">
    <location>
        <begin position="207"/>
        <end position="357"/>
    </location>
</feature>
<dbReference type="InterPro" id="IPR035919">
    <property type="entry name" value="EAL_sf"/>
</dbReference>
<dbReference type="CDD" id="cd01949">
    <property type="entry name" value="GGDEF"/>
    <property type="match status" value="1"/>
</dbReference>
<dbReference type="RefSeq" id="WP_252663247.1">
    <property type="nucleotide sequence ID" value="NZ_CP098611.1"/>
</dbReference>
<keyword evidence="2" id="KW-0175">Coiled coil</keyword>
<dbReference type="Pfam" id="PF00072">
    <property type="entry name" value="Response_reg"/>
    <property type="match status" value="1"/>
</dbReference>
<evidence type="ECO:0000259" key="5">
    <source>
        <dbReference type="PROSITE" id="PS50887"/>
    </source>
</evidence>
<dbReference type="InterPro" id="IPR011006">
    <property type="entry name" value="CheY-like_superfamily"/>
</dbReference>
<proteinExistence type="predicted"/>
<dbReference type="SMART" id="SM00052">
    <property type="entry name" value="EAL"/>
    <property type="match status" value="1"/>
</dbReference>
<evidence type="ECO:0000259" key="3">
    <source>
        <dbReference type="PROSITE" id="PS50110"/>
    </source>
</evidence>
<dbReference type="Pfam" id="PF00990">
    <property type="entry name" value="GGDEF"/>
    <property type="match status" value="1"/>
</dbReference>
<dbReference type="Gene3D" id="3.30.70.270">
    <property type="match status" value="1"/>
</dbReference>
<organism evidence="6 7">
    <name type="scientific">Phormidium yuhuli AB48</name>
    <dbReference type="NCBI Taxonomy" id="2940671"/>
    <lineage>
        <taxon>Bacteria</taxon>
        <taxon>Bacillati</taxon>
        <taxon>Cyanobacteriota</taxon>
        <taxon>Cyanophyceae</taxon>
        <taxon>Oscillatoriophycideae</taxon>
        <taxon>Oscillatoriales</taxon>
        <taxon>Oscillatoriaceae</taxon>
        <taxon>Phormidium</taxon>
        <taxon>Phormidium yuhuli</taxon>
    </lineage>
</organism>
<dbReference type="InterPro" id="IPR000160">
    <property type="entry name" value="GGDEF_dom"/>
</dbReference>
<dbReference type="InterPro" id="IPR001633">
    <property type="entry name" value="EAL_dom"/>
</dbReference>
<protein>
    <submittedName>
        <fullName evidence="6">EAL domain-containing protein</fullName>
    </submittedName>
</protein>
<name>A0ABY5APU0_9CYAN</name>
<dbReference type="SMART" id="SM00448">
    <property type="entry name" value="REC"/>
    <property type="match status" value="1"/>
</dbReference>
<dbReference type="EMBL" id="CP098611">
    <property type="protein sequence ID" value="USR91217.1"/>
    <property type="molecule type" value="Genomic_DNA"/>
</dbReference>
<dbReference type="PROSITE" id="PS50887">
    <property type="entry name" value="GGDEF"/>
    <property type="match status" value="1"/>
</dbReference>
<dbReference type="InterPro" id="IPR001789">
    <property type="entry name" value="Sig_transdc_resp-reg_receiver"/>
</dbReference>
<gene>
    <name evidence="6" type="ORF">NEA10_00285</name>
</gene>
<evidence type="ECO:0000313" key="6">
    <source>
        <dbReference type="EMBL" id="USR91217.1"/>
    </source>
</evidence>
<feature type="coiled-coil region" evidence="2">
    <location>
        <begin position="128"/>
        <end position="177"/>
    </location>
</feature>
<dbReference type="InterPro" id="IPR029787">
    <property type="entry name" value="Nucleotide_cyclase"/>
</dbReference>
<dbReference type="InterPro" id="IPR052155">
    <property type="entry name" value="Biofilm_reg_signaling"/>
</dbReference>
<evidence type="ECO:0000313" key="7">
    <source>
        <dbReference type="Proteomes" id="UP001056708"/>
    </source>
</evidence>
<evidence type="ECO:0000256" key="1">
    <source>
        <dbReference type="PROSITE-ProRule" id="PRU00169"/>
    </source>
</evidence>
<dbReference type="CDD" id="cd19920">
    <property type="entry name" value="REC_PA4781-like"/>
    <property type="match status" value="1"/>
</dbReference>
<dbReference type="SUPFAM" id="SSF141868">
    <property type="entry name" value="EAL domain-like"/>
    <property type="match status" value="1"/>
</dbReference>
<dbReference type="PROSITE" id="PS50883">
    <property type="entry name" value="EAL"/>
    <property type="match status" value="1"/>
</dbReference>
<dbReference type="PANTHER" id="PTHR44757:SF2">
    <property type="entry name" value="BIOFILM ARCHITECTURE MAINTENANCE PROTEIN MBAA"/>
    <property type="match status" value="1"/>
</dbReference>
<accession>A0ABY5APU0</accession>
<keyword evidence="7" id="KW-1185">Reference proteome</keyword>
<dbReference type="CDD" id="cd01948">
    <property type="entry name" value="EAL"/>
    <property type="match status" value="1"/>
</dbReference>